<keyword evidence="9 15" id="KW-0256">Endoplasmic reticulum</keyword>
<sequence>MSASVRARRPASPPPGAAHAPPTSQRFPHARQDHLDADMRRAAASKGLAPGRAKVYPLGGLHISSGEWKLLAVIMIVACAVRLFRLSKPSSVVFDEVHFGKFASKYIKTQYFVDVHPPLAKLLITLAAFIFGYDGNFDFKDIGKPYDDVPYVAMRLVPALFGVATIPLSYLTLRGLDCRATTALLASLFLTFENAIVTQSRYILLDSPLIFFTALTIFFWVGFCNEDKHEPFTESWWFWLFMSGLSLGAVSSCKWVGLFTVATVGLSTINQLWVLLGDLRVSPRVWMRHFVARALCLIVLPIIFYMGMFQIHFMILGSSGDGDGFMSSEFQHTLGGRGMQDTFADVAVGSRITIRHLNTQGGYLHSHGHNYPTGSKQQQITLYPHRDSNNDWRISNATWVKPDHGELKYITDKMRVKLEHITTFKRLHSHDMRPPVSDVDFQNEVSAYGMEGFEGDANDDWYFEVVHGDKRDSESSKRLRTLRTKFRLRHALTGCYLFSHKVKLPEWGFEQQEVTCNKNAVMANSLWYVETAMHDELPPDAPKVNYQLPGFMAKFLELQQVMWTTNAGLTDRHTFDSRPDSWPRLRRGINFWFKDRTQIYLIGNPMVWWLSTLAVLSYIAVRGLLILRAKRGYRDFDNSRVVKYDGVCGFLFLGWFLHYFPFYLMGRQLFLHHYLPALYFAILLLSGVFDLVTSSLRPRVRLQIAAVLIILVIWNFVYFSPLAYGNQWTKSKCHNARWLKTWDFSCNDFPDSYAEYAGIAAPTPHSAPAVGGQGAPEGEAKAEYTSAFVVKPEPGHDIFAGGERQDPRSKAQPPPIVVDEDALVESVLQVTTGTEETTDKSAVESSSSDAMSVEASSSSAASSEVSAADMSSSSAGVNAKPAKPAMVLGEAEAEAEKVAQELYPDAMEK</sequence>
<evidence type="ECO:0000256" key="16">
    <source>
        <dbReference type="SAM" id="MobiDB-lite"/>
    </source>
</evidence>
<dbReference type="Pfam" id="PF02815">
    <property type="entry name" value="MIR"/>
    <property type="match status" value="1"/>
</dbReference>
<evidence type="ECO:0000256" key="11">
    <source>
        <dbReference type="ARBA" id="ARBA00023136"/>
    </source>
</evidence>
<evidence type="ECO:0000256" key="5">
    <source>
        <dbReference type="ARBA" id="ARBA00022676"/>
    </source>
</evidence>
<dbReference type="InterPro" id="IPR027005">
    <property type="entry name" value="PMT-like"/>
</dbReference>
<protein>
    <recommendedName>
        <fullName evidence="4 15">Dolichyl-phosphate-mannose--protein mannosyltransferase</fullName>
        <ecNumber evidence="4 15">2.4.1.109</ecNumber>
    </recommendedName>
</protein>
<dbReference type="FunFam" id="2.80.10.50:FF:000034">
    <property type="entry name" value="Dolichyl-phosphate-mannose-protein mannosyltransferase 1"/>
    <property type="match status" value="1"/>
</dbReference>
<comment type="function">
    <text evidence="15">Transfers mannose from Dol-P-mannose to Ser or Thr residues on proteins.</text>
</comment>
<feature type="transmembrane region" description="Helical" evidence="15">
    <location>
        <begin position="258"/>
        <end position="278"/>
    </location>
</feature>
<feature type="compositionally biased region" description="Low complexity" evidence="16">
    <location>
        <begin position="843"/>
        <end position="875"/>
    </location>
</feature>
<evidence type="ECO:0000256" key="10">
    <source>
        <dbReference type="ARBA" id="ARBA00022989"/>
    </source>
</evidence>
<feature type="transmembrane region" description="Helical" evidence="15">
    <location>
        <begin position="704"/>
        <end position="724"/>
    </location>
</feature>
<evidence type="ECO:0000256" key="6">
    <source>
        <dbReference type="ARBA" id="ARBA00022679"/>
    </source>
</evidence>
<dbReference type="InterPro" id="IPR016093">
    <property type="entry name" value="MIR_motif"/>
</dbReference>
<keyword evidence="5 15" id="KW-0328">Glycosyltransferase</keyword>
<dbReference type="CDD" id="cd23283">
    <property type="entry name" value="beta-trefoil_MIR_PMT1-like"/>
    <property type="match status" value="1"/>
</dbReference>
<feature type="transmembrane region" description="Helical" evidence="15">
    <location>
        <begin position="111"/>
        <end position="133"/>
    </location>
</feature>
<feature type="transmembrane region" description="Helical" evidence="15">
    <location>
        <begin position="671"/>
        <end position="692"/>
    </location>
</feature>
<name>A0A8H7D084_9AGAR</name>
<dbReference type="InterPro" id="IPR003342">
    <property type="entry name" value="ArnT-like_N"/>
</dbReference>
<dbReference type="EC" id="2.4.1.109" evidence="4 15"/>
<dbReference type="PANTHER" id="PTHR10050">
    <property type="entry name" value="DOLICHYL-PHOSPHATE-MANNOSE--PROTEIN MANNOSYLTRANSFERASE"/>
    <property type="match status" value="1"/>
</dbReference>
<evidence type="ECO:0000256" key="12">
    <source>
        <dbReference type="ARBA" id="ARBA00023180"/>
    </source>
</evidence>
<feature type="transmembrane region" description="Helical" evidence="15">
    <location>
        <begin position="203"/>
        <end position="224"/>
    </location>
</feature>
<keyword evidence="7 15" id="KW-0812">Transmembrane</keyword>
<evidence type="ECO:0000256" key="3">
    <source>
        <dbReference type="ARBA" id="ARBA00007222"/>
    </source>
</evidence>
<evidence type="ECO:0000256" key="9">
    <source>
        <dbReference type="ARBA" id="ARBA00022824"/>
    </source>
</evidence>
<dbReference type="Proteomes" id="UP000623467">
    <property type="component" value="Unassembled WGS sequence"/>
</dbReference>
<comment type="pathway">
    <text evidence="2 15">Protein modification; protein glycosylation.</text>
</comment>
<feature type="domain" description="MIR" evidence="17">
    <location>
        <begin position="343"/>
        <end position="397"/>
    </location>
</feature>
<gene>
    <name evidence="18" type="ORF">MSAN_01379300</name>
</gene>
<comment type="catalytic activity">
    <reaction evidence="13 15">
        <text>a di-trans,poly-cis-dolichyl beta-D-mannosyl phosphate + L-threonyl-[protein] = 3-O-(alpha-D-mannosyl)-L-threonyl-[protein] + a di-trans,poly-cis-dolichyl phosphate + H(+)</text>
        <dbReference type="Rhea" id="RHEA:53396"/>
        <dbReference type="Rhea" id="RHEA-COMP:11060"/>
        <dbReference type="Rhea" id="RHEA-COMP:13547"/>
        <dbReference type="Rhea" id="RHEA-COMP:19498"/>
        <dbReference type="Rhea" id="RHEA-COMP:19501"/>
        <dbReference type="ChEBI" id="CHEBI:15378"/>
        <dbReference type="ChEBI" id="CHEBI:30013"/>
        <dbReference type="ChEBI" id="CHEBI:57683"/>
        <dbReference type="ChEBI" id="CHEBI:58211"/>
        <dbReference type="ChEBI" id="CHEBI:137323"/>
        <dbReference type="EC" id="2.4.1.109"/>
    </reaction>
</comment>
<feature type="transmembrane region" description="Helical" evidence="15">
    <location>
        <begin position="153"/>
        <end position="173"/>
    </location>
</feature>
<dbReference type="AlphaFoldDB" id="A0A8H7D084"/>
<reference evidence="18" key="1">
    <citation type="submission" date="2020-05" db="EMBL/GenBank/DDBJ databases">
        <title>Mycena genomes resolve the evolution of fungal bioluminescence.</title>
        <authorList>
            <person name="Tsai I.J."/>
        </authorList>
    </citation>
    <scope>NUCLEOTIDE SEQUENCE</scope>
    <source>
        <strain evidence="18">160909Yilan</strain>
    </source>
</reference>
<proteinExistence type="inferred from homology"/>
<organism evidence="18 19">
    <name type="scientific">Mycena sanguinolenta</name>
    <dbReference type="NCBI Taxonomy" id="230812"/>
    <lineage>
        <taxon>Eukaryota</taxon>
        <taxon>Fungi</taxon>
        <taxon>Dikarya</taxon>
        <taxon>Basidiomycota</taxon>
        <taxon>Agaricomycotina</taxon>
        <taxon>Agaricomycetes</taxon>
        <taxon>Agaricomycetidae</taxon>
        <taxon>Agaricales</taxon>
        <taxon>Marasmiineae</taxon>
        <taxon>Mycenaceae</taxon>
        <taxon>Mycena</taxon>
    </lineage>
</organism>
<feature type="transmembrane region" description="Helical" evidence="15">
    <location>
        <begin position="290"/>
        <end position="309"/>
    </location>
</feature>
<dbReference type="Pfam" id="PF16192">
    <property type="entry name" value="PMT_4TMC"/>
    <property type="match status" value="1"/>
</dbReference>
<comment type="catalytic activity">
    <reaction evidence="14 15">
        <text>a di-trans,poly-cis-dolichyl beta-D-mannosyl phosphate + L-seryl-[protein] = 3-O-(alpha-D-mannosyl)-L-seryl-[protein] + a di-trans,poly-cis-dolichyl phosphate + H(+)</text>
        <dbReference type="Rhea" id="RHEA:17377"/>
        <dbReference type="Rhea" id="RHEA-COMP:9863"/>
        <dbReference type="Rhea" id="RHEA-COMP:13546"/>
        <dbReference type="Rhea" id="RHEA-COMP:19498"/>
        <dbReference type="Rhea" id="RHEA-COMP:19501"/>
        <dbReference type="ChEBI" id="CHEBI:15378"/>
        <dbReference type="ChEBI" id="CHEBI:29999"/>
        <dbReference type="ChEBI" id="CHEBI:57683"/>
        <dbReference type="ChEBI" id="CHEBI:58211"/>
        <dbReference type="ChEBI" id="CHEBI:137321"/>
        <dbReference type="EC" id="2.4.1.109"/>
    </reaction>
</comment>
<feature type="region of interest" description="Disordered" evidence="16">
    <location>
        <begin position="795"/>
        <end position="886"/>
    </location>
</feature>
<comment type="caution">
    <text evidence="18">The sequence shown here is derived from an EMBL/GenBank/DDBJ whole genome shotgun (WGS) entry which is preliminary data.</text>
</comment>
<comment type="similarity">
    <text evidence="3 15">Belongs to the glycosyltransferase 39 family.</text>
</comment>
<keyword evidence="6 15" id="KW-0808">Transferase</keyword>
<evidence type="ECO:0000313" key="18">
    <source>
        <dbReference type="EMBL" id="KAF7354657.1"/>
    </source>
</evidence>
<dbReference type="Gene3D" id="2.80.10.50">
    <property type="match status" value="1"/>
</dbReference>
<keyword evidence="12" id="KW-0325">Glycoprotein</keyword>
<evidence type="ECO:0000256" key="13">
    <source>
        <dbReference type="ARBA" id="ARBA00045085"/>
    </source>
</evidence>
<dbReference type="PANTHER" id="PTHR10050:SF50">
    <property type="entry name" value="DOLICHYL-PHOSPHATE-MANNOSE--PROTEIN MANNOSYLTRANSFERASE 1-RELATED"/>
    <property type="match status" value="1"/>
</dbReference>
<dbReference type="InterPro" id="IPR032421">
    <property type="entry name" value="PMT_4TMC"/>
</dbReference>
<dbReference type="PROSITE" id="PS50919">
    <property type="entry name" value="MIR"/>
    <property type="match status" value="3"/>
</dbReference>
<evidence type="ECO:0000256" key="8">
    <source>
        <dbReference type="ARBA" id="ARBA00022737"/>
    </source>
</evidence>
<comment type="subcellular location">
    <subcellularLocation>
        <location evidence="1 15">Endoplasmic reticulum membrane</location>
        <topology evidence="1 15">Multi-pass membrane protein</topology>
    </subcellularLocation>
</comment>
<evidence type="ECO:0000256" key="7">
    <source>
        <dbReference type="ARBA" id="ARBA00022692"/>
    </source>
</evidence>
<dbReference type="UniPathway" id="UPA00378"/>
<keyword evidence="8" id="KW-0677">Repeat</keyword>
<feature type="transmembrane region" description="Helical" evidence="15">
    <location>
        <begin position="647"/>
        <end position="665"/>
    </location>
</feature>
<dbReference type="SUPFAM" id="SSF82109">
    <property type="entry name" value="MIR domain"/>
    <property type="match status" value="1"/>
</dbReference>
<keyword evidence="19" id="KW-1185">Reference proteome</keyword>
<evidence type="ECO:0000256" key="4">
    <source>
        <dbReference type="ARBA" id="ARBA00012839"/>
    </source>
</evidence>
<dbReference type="GO" id="GO:0031502">
    <property type="term" value="C:dolichyl-phosphate-mannose-protein mannosyltransferase complex"/>
    <property type="evidence" value="ECO:0007669"/>
    <property type="project" value="UniProtKB-ARBA"/>
</dbReference>
<dbReference type="SMART" id="SM00472">
    <property type="entry name" value="MIR"/>
    <property type="match status" value="3"/>
</dbReference>
<dbReference type="InterPro" id="IPR036300">
    <property type="entry name" value="MIR_dom_sf"/>
</dbReference>
<evidence type="ECO:0000256" key="1">
    <source>
        <dbReference type="ARBA" id="ARBA00004477"/>
    </source>
</evidence>
<feature type="domain" description="MIR" evidence="17">
    <location>
        <begin position="404"/>
        <end position="466"/>
    </location>
</feature>
<dbReference type="GO" id="GO:0004169">
    <property type="term" value="F:dolichyl-phosphate-mannose-protein mannosyltransferase activity"/>
    <property type="evidence" value="ECO:0007669"/>
    <property type="project" value="UniProtKB-UniRule"/>
</dbReference>
<evidence type="ECO:0000259" key="17">
    <source>
        <dbReference type="PROSITE" id="PS50919"/>
    </source>
</evidence>
<dbReference type="Pfam" id="PF02366">
    <property type="entry name" value="PMT"/>
    <property type="match status" value="1"/>
</dbReference>
<feature type="domain" description="MIR" evidence="17">
    <location>
        <begin position="476"/>
        <end position="532"/>
    </location>
</feature>
<evidence type="ECO:0000313" key="19">
    <source>
        <dbReference type="Proteomes" id="UP000623467"/>
    </source>
</evidence>
<dbReference type="EMBL" id="JACAZH010000011">
    <property type="protein sequence ID" value="KAF7354657.1"/>
    <property type="molecule type" value="Genomic_DNA"/>
</dbReference>
<keyword evidence="10 15" id="KW-1133">Transmembrane helix</keyword>
<dbReference type="OrthoDB" id="292747at2759"/>
<evidence type="ECO:0000256" key="14">
    <source>
        <dbReference type="ARBA" id="ARBA00045102"/>
    </source>
</evidence>
<keyword evidence="11 15" id="KW-0472">Membrane</keyword>
<feature type="region of interest" description="Disordered" evidence="16">
    <location>
        <begin position="1"/>
        <end position="28"/>
    </location>
</feature>
<evidence type="ECO:0000256" key="2">
    <source>
        <dbReference type="ARBA" id="ARBA00004922"/>
    </source>
</evidence>
<feature type="transmembrane region" description="Helical" evidence="15">
    <location>
        <begin position="606"/>
        <end position="627"/>
    </location>
</feature>
<accession>A0A8H7D084</accession>
<evidence type="ECO:0000256" key="15">
    <source>
        <dbReference type="RuleBase" id="RU367007"/>
    </source>
</evidence>